<dbReference type="EMBL" id="ABEU02000024">
    <property type="status" value="NOT_ANNOTATED_CDS"/>
    <property type="molecule type" value="Genomic_DNA"/>
</dbReference>
<dbReference type="AlphaFoldDB" id="A0A7I4CPA7"/>
<dbReference type="Proteomes" id="UP000006727">
    <property type="component" value="Chromosome 24"/>
</dbReference>
<protein>
    <recommendedName>
        <fullName evidence="7">DNA-directed DNA polymerase family A palm domain-containing protein</fullName>
    </recommendedName>
</protein>
<feature type="compositionally biased region" description="Polar residues" evidence="2">
    <location>
        <begin position="490"/>
        <end position="506"/>
    </location>
</feature>
<dbReference type="EnsemblPlants" id="Pp3c24_16390V3.2">
    <property type="protein sequence ID" value="Pp3c24_16390V3.2"/>
    <property type="gene ID" value="Pp3c24_16390"/>
</dbReference>
<dbReference type="Pfam" id="PF04751">
    <property type="entry name" value="DarP"/>
    <property type="match status" value="1"/>
</dbReference>
<gene>
    <name evidence="5" type="primary">LOC112276692</name>
</gene>
<evidence type="ECO:0000256" key="2">
    <source>
        <dbReference type="SAM" id="MobiDB-lite"/>
    </source>
</evidence>
<dbReference type="InterPro" id="IPR023153">
    <property type="entry name" value="DarP_sf"/>
</dbReference>
<dbReference type="Gene3D" id="1.10.60.30">
    <property type="entry name" value="PSPTO4464-like domains"/>
    <property type="match status" value="1"/>
</dbReference>
<dbReference type="Pfam" id="PF01612">
    <property type="entry name" value="DNA_pol_A_exo1"/>
    <property type="match status" value="1"/>
</dbReference>
<dbReference type="SUPFAM" id="SSF53098">
    <property type="entry name" value="Ribonuclease H-like"/>
    <property type="match status" value="1"/>
</dbReference>
<dbReference type="GO" id="GO:0006261">
    <property type="term" value="P:DNA-templated DNA replication"/>
    <property type="evidence" value="ECO:0007669"/>
    <property type="project" value="InterPro"/>
</dbReference>
<evidence type="ECO:0008006" key="7">
    <source>
        <dbReference type="Google" id="ProtNLM"/>
    </source>
</evidence>
<evidence type="ECO:0000313" key="5">
    <source>
        <dbReference type="EnsemblPlants" id="Pp3c24_16390V3.2"/>
    </source>
</evidence>
<evidence type="ECO:0000313" key="6">
    <source>
        <dbReference type="Proteomes" id="UP000006727"/>
    </source>
</evidence>
<dbReference type="SUPFAM" id="SSF56672">
    <property type="entry name" value="DNA/RNA polymerases"/>
    <property type="match status" value="1"/>
</dbReference>
<reference evidence="5" key="3">
    <citation type="submission" date="2020-12" db="UniProtKB">
        <authorList>
            <consortium name="EnsemblPlants"/>
        </authorList>
    </citation>
    <scope>IDENTIFICATION</scope>
</reference>
<evidence type="ECO:0000259" key="3">
    <source>
        <dbReference type="Pfam" id="PF00476"/>
    </source>
</evidence>
<dbReference type="Pfam" id="PF00476">
    <property type="entry name" value="DNA_pol_A"/>
    <property type="match status" value="1"/>
</dbReference>
<dbReference type="PANTHER" id="PTHR10133">
    <property type="entry name" value="DNA POLYMERASE I"/>
    <property type="match status" value="1"/>
</dbReference>
<feature type="domain" description="3'-5' exonuclease" evidence="4">
    <location>
        <begin position="598"/>
        <end position="812"/>
    </location>
</feature>
<sequence>MEGSVQRLVIQLYKSAVAAGFRTPCFTSPSFSAPSSRAFMPVHCFLLRIPFSHIRSPSKLVVAPIRPTRPHLLSSSRFTPCKDYSRRLERNYYVGSRILPANGRQSSFWRRNSDVKDDVTAAGARKSHEFPSAPESKNGTAEVSYKKAGERRTITVSRPLKWANTLAALSSTQLREAIRLASLDEKVYDAVMLVKVLGLNDWSRKRKELNFIGGLLRDADPELMEQVLRACEDGDRLGSTSRRLSLPYFRPHYFNSSSTGGNLSRLWNTSASKNFDSSSKSNLYTAMVGTVSAMQRKPSLSVQHTREQVQLPNTVNTAPQFRFPQSIQHFKSSPSNFVPPVSRTVKVALQAVSKTKSHLTNGYALPQLARRFGKLRAQNQNSHLLTSRKTPDVGVTSQAVDSGRGEAWERAAHQLGILVLAKPLSLSALKTEVPLSEFEPEKSHSSTSIATDRNDYSKSFRLSSSCEKKSEIFKPVIVNERSSEKIGEENQPSSHADQSESGQIKKTSAKRSITVKKAIVDNSPEESKLRTRSRKKHVPVQLERKDLGENNVTGDSHVSALDSERSSNMDPYEERRPVSIKSVMIVDSVEKAEMVVEQLMSEYKNVVHACDTEVAGIDVKKESPVGHGQITCFSIYCGPGADFGYGKNRLWVDVLDGGDDVLRVFKRYFEDPSIQKVWHNYSFDKHILSRHGIHPQGFYADTMHLARLNDSARRGSKGGYALEVLSADRKVMDYCSKNFTEEDGSVFVGKKSMKELFGKAKLKKDGTPGKIKVVPPVDELQRDEELRDAWIHYSTLDAVCTWRLFVSLQHKLSNTPWSVAELRHKGSMYDFYEKYWRPFGEVLVQMEAYGMLVDYDHLATVEKLARAQQKISVSRFRKWAARYCPNAARMNVGSDAQIRQFLFGGTANRKDADQALPMERVFSTPNTDGFIEEGKKIAKKTKPMVITGLANHGIKIPVETYTSSGWPAVGGAAIRALAGKVSIDYSDIDDDAAEGVLEVDTEPEVSLTSAGVETDHEEDLSVYGKAYKAFLGGQEGKEACMALAALCEVASINTLLSNFIEPLQGNDIKSVSDGRVHCSLNINTETGRLSARRPSLQNQPALEKDRYKIRQAFVAAPGKALVVADYGQV</sequence>
<dbReference type="InterPro" id="IPR006839">
    <property type="entry name" value="DarP"/>
</dbReference>
<name>A0A7I4CPA7_PHYPA</name>
<organism evidence="5 6">
    <name type="scientific">Physcomitrium patens</name>
    <name type="common">Spreading-leaved earth moss</name>
    <name type="synonym">Physcomitrella patens</name>
    <dbReference type="NCBI Taxonomy" id="3218"/>
    <lineage>
        <taxon>Eukaryota</taxon>
        <taxon>Viridiplantae</taxon>
        <taxon>Streptophyta</taxon>
        <taxon>Embryophyta</taxon>
        <taxon>Bryophyta</taxon>
        <taxon>Bryophytina</taxon>
        <taxon>Bryopsida</taxon>
        <taxon>Funariidae</taxon>
        <taxon>Funariales</taxon>
        <taxon>Funariaceae</taxon>
        <taxon>Physcomitrium</taxon>
    </lineage>
</organism>
<evidence type="ECO:0000259" key="4">
    <source>
        <dbReference type="Pfam" id="PF01612"/>
    </source>
</evidence>
<keyword evidence="6" id="KW-1185">Reference proteome</keyword>
<dbReference type="InterPro" id="IPR036397">
    <property type="entry name" value="RNaseH_sf"/>
</dbReference>
<dbReference type="InterPro" id="IPR043502">
    <property type="entry name" value="DNA/RNA_pol_sf"/>
</dbReference>
<dbReference type="InterPro" id="IPR002562">
    <property type="entry name" value="3'-5'_exonuclease_dom"/>
</dbReference>
<reference evidence="5 6" key="1">
    <citation type="journal article" date="2008" name="Science">
        <title>The Physcomitrella genome reveals evolutionary insights into the conquest of land by plants.</title>
        <authorList>
            <person name="Rensing S."/>
            <person name="Lang D."/>
            <person name="Zimmer A."/>
            <person name="Terry A."/>
            <person name="Salamov A."/>
            <person name="Shapiro H."/>
            <person name="Nishiyama T."/>
            <person name="Perroud P.-F."/>
            <person name="Lindquist E."/>
            <person name="Kamisugi Y."/>
            <person name="Tanahashi T."/>
            <person name="Sakakibara K."/>
            <person name="Fujita T."/>
            <person name="Oishi K."/>
            <person name="Shin-I T."/>
            <person name="Kuroki Y."/>
            <person name="Toyoda A."/>
            <person name="Suzuki Y."/>
            <person name="Hashimoto A."/>
            <person name="Yamaguchi K."/>
            <person name="Sugano A."/>
            <person name="Kohara Y."/>
            <person name="Fujiyama A."/>
            <person name="Anterola A."/>
            <person name="Aoki S."/>
            <person name="Ashton N."/>
            <person name="Barbazuk W.B."/>
            <person name="Barker E."/>
            <person name="Bennetzen J."/>
            <person name="Bezanilla M."/>
            <person name="Blankenship R."/>
            <person name="Cho S.H."/>
            <person name="Dutcher S."/>
            <person name="Estelle M."/>
            <person name="Fawcett J.A."/>
            <person name="Gundlach H."/>
            <person name="Hanada K."/>
            <person name="Heyl A."/>
            <person name="Hicks K.A."/>
            <person name="Hugh J."/>
            <person name="Lohr M."/>
            <person name="Mayer K."/>
            <person name="Melkozernov A."/>
            <person name="Murata T."/>
            <person name="Nelson D."/>
            <person name="Pils B."/>
            <person name="Prigge M."/>
            <person name="Reiss B."/>
            <person name="Renner T."/>
            <person name="Rombauts S."/>
            <person name="Rushton P."/>
            <person name="Sanderfoot A."/>
            <person name="Schween G."/>
            <person name="Shiu S.-H."/>
            <person name="Stueber K."/>
            <person name="Theodoulou F.L."/>
            <person name="Tu H."/>
            <person name="Van de Peer Y."/>
            <person name="Verrier P.J."/>
            <person name="Waters E."/>
            <person name="Wood A."/>
            <person name="Yang L."/>
            <person name="Cove D."/>
            <person name="Cuming A."/>
            <person name="Hasebe M."/>
            <person name="Lucas S."/>
            <person name="Mishler D.B."/>
            <person name="Reski R."/>
            <person name="Grigoriev I."/>
            <person name="Quatrano R.S."/>
            <person name="Boore J.L."/>
        </authorList>
    </citation>
    <scope>NUCLEOTIDE SEQUENCE [LARGE SCALE GENOMIC DNA]</scope>
    <source>
        <strain evidence="5 6">cv. Gransden 2004</strain>
    </source>
</reference>
<dbReference type="GO" id="GO:0003887">
    <property type="term" value="F:DNA-directed DNA polymerase activity"/>
    <property type="evidence" value="ECO:0007669"/>
    <property type="project" value="InterPro"/>
</dbReference>
<reference evidence="5 6" key="2">
    <citation type="journal article" date="2018" name="Plant J.">
        <title>The Physcomitrella patens chromosome-scale assembly reveals moss genome structure and evolution.</title>
        <authorList>
            <person name="Lang D."/>
            <person name="Ullrich K.K."/>
            <person name="Murat F."/>
            <person name="Fuchs J."/>
            <person name="Jenkins J."/>
            <person name="Haas F.B."/>
            <person name="Piednoel M."/>
            <person name="Gundlach H."/>
            <person name="Van Bel M."/>
            <person name="Meyberg R."/>
            <person name="Vives C."/>
            <person name="Morata J."/>
            <person name="Symeonidi A."/>
            <person name="Hiss M."/>
            <person name="Muchero W."/>
            <person name="Kamisugi Y."/>
            <person name="Saleh O."/>
            <person name="Blanc G."/>
            <person name="Decker E.L."/>
            <person name="van Gessel N."/>
            <person name="Grimwood J."/>
            <person name="Hayes R.D."/>
            <person name="Graham S.W."/>
            <person name="Gunter L.E."/>
            <person name="McDaniel S.F."/>
            <person name="Hoernstein S.N.W."/>
            <person name="Larsson A."/>
            <person name="Li F.W."/>
            <person name="Perroud P.F."/>
            <person name="Phillips J."/>
            <person name="Ranjan P."/>
            <person name="Rokshar D.S."/>
            <person name="Rothfels C.J."/>
            <person name="Schneider L."/>
            <person name="Shu S."/>
            <person name="Stevenson D.W."/>
            <person name="Thummler F."/>
            <person name="Tillich M."/>
            <person name="Villarreal Aguilar J.C."/>
            <person name="Widiez T."/>
            <person name="Wong G.K."/>
            <person name="Wymore A."/>
            <person name="Zhang Y."/>
            <person name="Zimmer A.D."/>
            <person name="Quatrano R.S."/>
            <person name="Mayer K.F.X."/>
            <person name="Goodstein D."/>
            <person name="Casacuberta J.M."/>
            <person name="Vandepoele K."/>
            <person name="Reski R."/>
            <person name="Cuming A.C."/>
            <person name="Tuskan G.A."/>
            <person name="Maumus F."/>
            <person name="Salse J."/>
            <person name="Schmutz J."/>
            <person name="Rensing S.A."/>
        </authorList>
    </citation>
    <scope>NUCLEOTIDE SEQUENCE [LARGE SCALE GENOMIC DNA]</scope>
    <source>
        <strain evidence="5 6">cv. Gransden 2004</strain>
    </source>
</reference>
<keyword evidence="1" id="KW-0235">DNA replication</keyword>
<dbReference type="Gene3D" id="3.30.420.10">
    <property type="entry name" value="Ribonuclease H-like superfamily/Ribonuclease H"/>
    <property type="match status" value="1"/>
</dbReference>
<dbReference type="InterPro" id="IPR012337">
    <property type="entry name" value="RNaseH-like_sf"/>
</dbReference>
<dbReference type="Gramene" id="Pp3c24_16390V3.2">
    <property type="protein sequence ID" value="Pp3c24_16390V3.2"/>
    <property type="gene ID" value="Pp3c24_16390"/>
</dbReference>
<proteinExistence type="predicted"/>
<dbReference type="CDD" id="cd06139">
    <property type="entry name" value="DNA_polA_I_Ecoli_like_exo"/>
    <property type="match status" value="1"/>
</dbReference>
<feature type="compositionally biased region" description="Basic and acidic residues" evidence="2">
    <location>
        <begin position="562"/>
        <end position="574"/>
    </location>
</feature>
<dbReference type="GO" id="GO:0008408">
    <property type="term" value="F:3'-5' exonuclease activity"/>
    <property type="evidence" value="ECO:0007669"/>
    <property type="project" value="InterPro"/>
</dbReference>
<dbReference type="PANTHER" id="PTHR10133:SF27">
    <property type="entry name" value="DNA POLYMERASE NU"/>
    <property type="match status" value="1"/>
</dbReference>
<dbReference type="FunFam" id="3.30.420.10:FF:000138">
    <property type="entry name" value="DNA polymerase I"/>
    <property type="match status" value="1"/>
</dbReference>
<evidence type="ECO:0000256" key="1">
    <source>
        <dbReference type="ARBA" id="ARBA00022705"/>
    </source>
</evidence>
<dbReference type="Gene3D" id="3.30.70.370">
    <property type="match status" value="1"/>
</dbReference>
<feature type="region of interest" description="Disordered" evidence="2">
    <location>
        <begin position="120"/>
        <end position="142"/>
    </location>
</feature>
<dbReference type="InterPro" id="IPR001098">
    <property type="entry name" value="DNA-dir_DNA_pol_A_palm_dom"/>
</dbReference>
<dbReference type="InterPro" id="IPR002298">
    <property type="entry name" value="DNA_polymerase_A"/>
</dbReference>
<dbReference type="GO" id="GO:0003677">
    <property type="term" value="F:DNA binding"/>
    <property type="evidence" value="ECO:0007669"/>
    <property type="project" value="InterPro"/>
</dbReference>
<accession>A0A7I4CPA7</accession>
<dbReference type="SUPFAM" id="SSF158710">
    <property type="entry name" value="PSPTO4464-like"/>
    <property type="match status" value="1"/>
</dbReference>
<feature type="region of interest" description="Disordered" evidence="2">
    <location>
        <begin position="483"/>
        <end position="574"/>
    </location>
</feature>
<feature type="domain" description="DNA-directed DNA polymerase family A palm" evidence="3">
    <location>
        <begin position="1044"/>
        <end position="1129"/>
    </location>
</feature>